<dbReference type="Proteomes" id="UP000030651">
    <property type="component" value="Unassembled WGS sequence"/>
</dbReference>
<dbReference type="SUPFAM" id="SSF51905">
    <property type="entry name" value="FAD/NAD(P)-binding domain"/>
    <property type="match status" value="1"/>
</dbReference>
<evidence type="ECO:0000259" key="5">
    <source>
        <dbReference type="Pfam" id="PF01494"/>
    </source>
</evidence>
<evidence type="ECO:0000313" key="7">
    <source>
        <dbReference type="EMBL" id="ETS85546.1"/>
    </source>
</evidence>
<dbReference type="RefSeq" id="XP_007830343.1">
    <property type="nucleotide sequence ID" value="XM_007832152.1"/>
</dbReference>
<name>W3XJW7_PESFW</name>
<dbReference type="eggNOG" id="KOG2614">
    <property type="taxonomic scope" value="Eukaryota"/>
</dbReference>
<feature type="domain" description="2,6-dihydroxypyridine 3-monooxygenase substrate binding" evidence="6">
    <location>
        <begin position="183"/>
        <end position="310"/>
    </location>
</feature>
<protein>
    <submittedName>
        <fullName evidence="7">Uncharacterized protein</fullName>
    </submittedName>
</protein>
<dbReference type="STRING" id="1229662.W3XJW7"/>
<dbReference type="InterPro" id="IPR036188">
    <property type="entry name" value="FAD/NAD-bd_sf"/>
</dbReference>
<evidence type="ECO:0000313" key="8">
    <source>
        <dbReference type="Proteomes" id="UP000030651"/>
    </source>
</evidence>
<dbReference type="SUPFAM" id="SSF54373">
    <property type="entry name" value="FAD-linked reductases, C-terminal domain"/>
    <property type="match status" value="1"/>
</dbReference>
<dbReference type="HOGENOM" id="CLU_644210_0_0_1"/>
<dbReference type="InterPro" id="IPR053212">
    <property type="entry name" value="DHP_3-monooxygenase"/>
</dbReference>
<evidence type="ECO:0000256" key="1">
    <source>
        <dbReference type="ARBA" id="ARBA00005179"/>
    </source>
</evidence>
<dbReference type="EMBL" id="KI912110">
    <property type="protein sequence ID" value="ETS85546.1"/>
    <property type="molecule type" value="Genomic_DNA"/>
</dbReference>
<dbReference type="GeneID" id="19268584"/>
<proteinExistence type="predicted"/>
<dbReference type="KEGG" id="pfy:PFICI_03571"/>
<accession>W3XJW7</accession>
<dbReference type="InParanoid" id="W3XJW7"/>
<dbReference type="InterPro" id="IPR054707">
    <property type="entry name" value="DhpH_subs-bd"/>
</dbReference>
<comment type="pathway">
    <text evidence="1">Secondary metabolite biosynthesis.</text>
</comment>
<dbReference type="Pfam" id="PF22607">
    <property type="entry name" value="FAD_binding-like"/>
    <property type="match status" value="1"/>
</dbReference>
<evidence type="ECO:0000256" key="2">
    <source>
        <dbReference type="ARBA" id="ARBA00022630"/>
    </source>
</evidence>
<dbReference type="Gene3D" id="3.50.50.60">
    <property type="entry name" value="FAD/NAD(P)-binding domain"/>
    <property type="match status" value="1"/>
</dbReference>
<dbReference type="GO" id="GO:0016491">
    <property type="term" value="F:oxidoreductase activity"/>
    <property type="evidence" value="ECO:0007669"/>
    <property type="project" value="UniProtKB-KW"/>
</dbReference>
<dbReference type="InterPro" id="IPR002938">
    <property type="entry name" value="FAD-bd"/>
</dbReference>
<keyword evidence="2" id="KW-0285">Flavoprotein</keyword>
<dbReference type="Pfam" id="PF01494">
    <property type="entry name" value="FAD_binding_3"/>
    <property type="match status" value="1"/>
</dbReference>
<dbReference type="PANTHER" id="PTHR47469">
    <property type="entry name" value="MONOOXYGENASE-LIKE"/>
    <property type="match status" value="1"/>
</dbReference>
<dbReference type="PANTHER" id="PTHR47469:SF2">
    <property type="entry name" value="OS06G0597600 PROTEIN"/>
    <property type="match status" value="1"/>
</dbReference>
<evidence type="ECO:0000259" key="6">
    <source>
        <dbReference type="Pfam" id="PF22607"/>
    </source>
</evidence>
<reference evidence="8" key="1">
    <citation type="journal article" date="2015" name="BMC Genomics">
        <title>Genomic and transcriptomic analysis of the endophytic fungus Pestalotiopsis fici reveals its lifestyle and high potential for synthesis of natural products.</title>
        <authorList>
            <person name="Wang X."/>
            <person name="Zhang X."/>
            <person name="Liu L."/>
            <person name="Xiang M."/>
            <person name="Wang W."/>
            <person name="Sun X."/>
            <person name="Che Y."/>
            <person name="Guo L."/>
            <person name="Liu G."/>
            <person name="Guo L."/>
            <person name="Wang C."/>
            <person name="Yin W.B."/>
            <person name="Stadler M."/>
            <person name="Zhang X."/>
            <person name="Liu X."/>
        </authorList>
    </citation>
    <scope>NUCLEOTIDE SEQUENCE [LARGE SCALE GENOMIC DNA]</scope>
    <source>
        <strain evidence="8">W106-1 / CGMCC3.15140</strain>
    </source>
</reference>
<evidence type="ECO:0000256" key="4">
    <source>
        <dbReference type="ARBA" id="ARBA00023002"/>
    </source>
</evidence>
<organism evidence="7 8">
    <name type="scientific">Pestalotiopsis fici (strain W106-1 / CGMCC3.15140)</name>
    <dbReference type="NCBI Taxonomy" id="1229662"/>
    <lineage>
        <taxon>Eukaryota</taxon>
        <taxon>Fungi</taxon>
        <taxon>Dikarya</taxon>
        <taxon>Ascomycota</taxon>
        <taxon>Pezizomycotina</taxon>
        <taxon>Sordariomycetes</taxon>
        <taxon>Xylariomycetidae</taxon>
        <taxon>Amphisphaeriales</taxon>
        <taxon>Sporocadaceae</taxon>
        <taxon>Pestalotiopsis</taxon>
    </lineage>
</organism>
<keyword evidence="3" id="KW-0274">FAD</keyword>
<dbReference type="PRINTS" id="PR00420">
    <property type="entry name" value="RNGMNOXGNASE"/>
</dbReference>
<dbReference type="OrthoDB" id="16820at2759"/>
<keyword evidence="4" id="KW-0560">Oxidoreductase</keyword>
<sequence length="426" mass="46147">MGDMTKKGVVVGGSVAGLMAAVVLRDAGYSVTVLERIAEVEFLDRGSGLGIRAEVSEFFDVYGQSDVYLKTALGGAFVTVMKQDGSIDGKLPLAQRTKSSSWSSLMDSLHALFNDSSRGSGEILYETKVVDITENKSENNVSVVHETADGLQTIPNVDIVIGADGSNSTVRTLMMGPVPRTQAGYVCIRSRCPGSVLSDDFAALYPDSAMGQVNDGISLTSYLIPSKTSSTGGKPDVLIAYYTHMTPDAIREHFLGVDGHQYSHSLPAGQLRPHLLQPLKDRLRGVLCPQFQKIIDAVPAESVLIQAVSDLRAGQNSFLDGKVLLVGEAQSVTRSHTFRATASSAFQAMLLTPVLQGTSQILDWSKTCLEYTDLLRREAIEVGEILIGANHFEGVSAWIAQNKIMKETDEKCMRIKEEALIRTRER</sequence>
<evidence type="ECO:0000256" key="3">
    <source>
        <dbReference type="ARBA" id="ARBA00022827"/>
    </source>
</evidence>
<dbReference type="GO" id="GO:0071949">
    <property type="term" value="F:FAD binding"/>
    <property type="evidence" value="ECO:0007669"/>
    <property type="project" value="InterPro"/>
</dbReference>
<keyword evidence="8" id="KW-1185">Reference proteome</keyword>
<feature type="domain" description="FAD-binding" evidence="5">
    <location>
        <begin position="9"/>
        <end position="173"/>
    </location>
</feature>
<dbReference type="AlphaFoldDB" id="W3XJW7"/>
<gene>
    <name evidence="7" type="ORF">PFICI_03571</name>
</gene>